<name>A0A5S9MF01_BACIA</name>
<protein>
    <submittedName>
        <fullName evidence="1">Uncharacterized protein</fullName>
    </submittedName>
</protein>
<accession>A0A5S9MF01</accession>
<reference evidence="1 2" key="1">
    <citation type="submission" date="2019-12" db="EMBL/GenBank/DDBJ databases">
        <title>Full genome sequence of a Bacillus safensis strain isolated from commercially available natto in Indonesia.</title>
        <authorList>
            <person name="Yoshida M."/>
            <person name="Uomi M."/>
            <person name="Waturangi D."/>
            <person name="Ekaputri J.J."/>
            <person name="Setiamarga D.H.E."/>
        </authorList>
    </citation>
    <scope>NUCLEOTIDE SEQUENCE [LARGE SCALE GENOMIC DNA]</scope>
    <source>
        <strain evidence="1 2">IDN1</strain>
    </source>
</reference>
<evidence type="ECO:0000313" key="2">
    <source>
        <dbReference type="Proteomes" id="UP000464658"/>
    </source>
</evidence>
<proteinExistence type="predicted"/>
<evidence type="ECO:0000313" key="1">
    <source>
        <dbReference type="EMBL" id="BBP91192.1"/>
    </source>
</evidence>
<gene>
    <name evidence="1" type="ORF">BsIDN1_48100</name>
</gene>
<organism evidence="1 2">
    <name type="scientific">Bacillus safensis</name>
    <dbReference type="NCBI Taxonomy" id="561879"/>
    <lineage>
        <taxon>Bacteria</taxon>
        <taxon>Bacillati</taxon>
        <taxon>Bacillota</taxon>
        <taxon>Bacilli</taxon>
        <taxon>Bacillales</taxon>
        <taxon>Bacillaceae</taxon>
        <taxon>Bacillus</taxon>
    </lineage>
</organism>
<sequence length="93" mass="10991">MSDVKRLAESIQYHEEKRFHKLAYKPAELELCGKGRSAYVFFYIKKDGKKMALKVFFFPFLSAYCPQRGCHLRKNFLVRLTTLRFMSLGISIF</sequence>
<dbReference type="EMBL" id="AP021906">
    <property type="protein sequence ID" value="BBP91192.1"/>
    <property type="molecule type" value="Genomic_DNA"/>
</dbReference>
<dbReference type="AlphaFoldDB" id="A0A5S9MF01"/>
<dbReference type="Proteomes" id="UP000464658">
    <property type="component" value="Chromosome"/>
</dbReference>